<evidence type="ECO:0000313" key="2">
    <source>
        <dbReference type="Proteomes" id="UP001152484"/>
    </source>
</evidence>
<gene>
    <name evidence="1" type="ORF">CEURO_LOCUS16791</name>
</gene>
<dbReference type="EMBL" id="CAMAPE010000047">
    <property type="protein sequence ID" value="CAH9105060.1"/>
    <property type="molecule type" value="Genomic_DNA"/>
</dbReference>
<proteinExistence type="predicted"/>
<evidence type="ECO:0000313" key="1">
    <source>
        <dbReference type="EMBL" id="CAH9105060.1"/>
    </source>
</evidence>
<accession>A0A9P1EH10</accession>
<organism evidence="1 2">
    <name type="scientific">Cuscuta europaea</name>
    <name type="common">European dodder</name>
    <dbReference type="NCBI Taxonomy" id="41803"/>
    <lineage>
        <taxon>Eukaryota</taxon>
        <taxon>Viridiplantae</taxon>
        <taxon>Streptophyta</taxon>
        <taxon>Embryophyta</taxon>
        <taxon>Tracheophyta</taxon>
        <taxon>Spermatophyta</taxon>
        <taxon>Magnoliopsida</taxon>
        <taxon>eudicotyledons</taxon>
        <taxon>Gunneridae</taxon>
        <taxon>Pentapetalae</taxon>
        <taxon>asterids</taxon>
        <taxon>lamiids</taxon>
        <taxon>Solanales</taxon>
        <taxon>Convolvulaceae</taxon>
        <taxon>Cuscuteae</taxon>
        <taxon>Cuscuta</taxon>
        <taxon>Cuscuta subgen. Cuscuta</taxon>
    </lineage>
</organism>
<protein>
    <submittedName>
        <fullName evidence="1">Uncharacterized protein</fullName>
    </submittedName>
</protein>
<dbReference type="AlphaFoldDB" id="A0A9P1EH10"/>
<comment type="caution">
    <text evidence="1">The sequence shown here is derived from an EMBL/GenBank/DDBJ whole genome shotgun (WGS) entry which is preliminary data.</text>
</comment>
<name>A0A9P1EH10_CUSEU</name>
<sequence length="48" mass="5646">MAALFKMECISYFTSIKLSPLEISLKYHWNHLVFFPRLALHSQATIFT</sequence>
<dbReference type="Proteomes" id="UP001152484">
    <property type="component" value="Unassembled WGS sequence"/>
</dbReference>
<keyword evidence="2" id="KW-1185">Reference proteome</keyword>
<reference evidence="1" key="1">
    <citation type="submission" date="2022-07" db="EMBL/GenBank/DDBJ databases">
        <authorList>
            <person name="Macas J."/>
            <person name="Novak P."/>
            <person name="Neumann P."/>
        </authorList>
    </citation>
    <scope>NUCLEOTIDE SEQUENCE</scope>
</reference>